<dbReference type="Pfam" id="PF00534">
    <property type="entry name" value="Glycos_transf_1"/>
    <property type="match status" value="1"/>
</dbReference>
<name>A0A6N8DHB7_RHOAC</name>
<feature type="domain" description="Glycosyl transferase family 1" evidence="1">
    <location>
        <begin position="170"/>
        <end position="289"/>
    </location>
</feature>
<organism evidence="3 4">
    <name type="scientific">Rhodoblastus acidophilus</name>
    <name type="common">Rhodopseudomonas acidophila</name>
    <dbReference type="NCBI Taxonomy" id="1074"/>
    <lineage>
        <taxon>Bacteria</taxon>
        <taxon>Pseudomonadati</taxon>
        <taxon>Pseudomonadota</taxon>
        <taxon>Alphaproteobacteria</taxon>
        <taxon>Hyphomicrobiales</taxon>
        <taxon>Rhodoblastaceae</taxon>
        <taxon>Rhodoblastus</taxon>
    </lineage>
</organism>
<dbReference type="EMBL" id="WNKS01000001">
    <property type="protein sequence ID" value="MTV29669.1"/>
    <property type="molecule type" value="Genomic_DNA"/>
</dbReference>
<dbReference type="GO" id="GO:0016757">
    <property type="term" value="F:glycosyltransferase activity"/>
    <property type="evidence" value="ECO:0007669"/>
    <property type="project" value="InterPro"/>
</dbReference>
<keyword evidence="3" id="KW-0808">Transferase</keyword>
<dbReference type="Gene3D" id="3.40.50.2000">
    <property type="entry name" value="Glycogen Phosphorylase B"/>
    <property type="match status" value="2"/>
</dbReference>
<dbReference type="OrthoDB" id="9802525at2"/>
<evidence type="ECO:0000313" key="4">
    <source>
        <dbReference type="Proteomes" id="UP000439113"/>
    </source>
</evidence>
<reference evidence="3 4" key="1">
    <citation type="submission" date="2019-11" db="EMBL/GenBank/DDBJ databases">
        <title>Whole-genome sequence of a Rhodoblastus acidophilus DSM 142.</title>
        <authorList>
            <person name="Kyndt J.A."/>
            <person name="Meyer T.E."/>
        </authorList>
    </citation>
    <scope>NUCLEOTIDE SEQUENCE [LARGE SCALE GENOMIC DNA]</scope>
    <source>
        <strain evidence="3 4">DSM 142</strain>
    </source>
</reference>
<dbReference type="InterPro" id="IPR001296">
    <property type="entry name" value="Glyco_trans_1"/>
</dbReference>
<dbReference type="InterPro" id="IPR028098">
    <property type="entry name" value="Glyco_trans_4-like_N"/>
</dbReference>
<dbReference type="SUPFAM" id="SSF53756">
    <property type="entry name" value="UDP-Glycosyltransferase/glycogen phosphorylase"/>
    <property type="match status" value="1"/>
</dbReference>
<dbReference type="AlphaFoldDB" id="A0A6N8DHB7"/>
<comment type="caution">
    <text evidence="3">The sequence shown here is derived from an EMBL/GenBank/DDBJ whole genome shotgun (WGS) entry which is preliminary data.</text>
</comment>
<dbReference type="PANTHER" id="PTHR45947">
    <property type="entry name" value="SULFOQUINOVOSYL TRANSFERASE SQD2"/>
    <property type="match status" value="1"/>
</dbReference>
<sequence length="350" mass="38165">MRILVVTDAWRPQVNGVVHTLEAVARAMPEIGATMDFLTPQGFPTAPMPTYREIRLALASPWEVEKRIEAVAPDHIHIATEGPLGLTARRLCLMRNVIFTTSYHTRFPEYLYARTRFPMGLSYAALRGFHNAGAGLMASTQRLADELEARGFRKPMIWSRGVDQDLFHPRESVLDLPRPIFLYVGRVAPEKNIEAFLSLDLPGSKVVVGDGPARASLETAFPQAHFLGTKRGEELARLYASADVFVFPSLTDTFGIVLLEALACGVPVAAFPVQGPADVIGDSGAGVLSNDLRAACLAALDIPRAAARALSSRYTWRASAEQFLANVIAARESAQAQNLSWARRPCAEAV</sequence>
<dbReference type="InterPro" id="IPR050194">
    <property type="entry name" value="Glycosyltransferase_grp1"/>
</dbReference>
<dbReference type="Pfam" id="PF13439">
    <property type="entry name" value="Glyco_transf_4"/>
    <property type="match status" value="1"/>
</dbReference>
<proteinExistence type="predicted"/>
<protein>
    <submittedName>
        <fullName evidence="3">Glycosyltransferase</fullName>
    </submittedName>
</protein>
<dbReference type="PANTHER" id="PTHR45947:SF3">
    <property type="entry name" value="SULFOQUINOVOSYL TRANSFERASE SQD2"/>
    <property type="match status" value="1"/>
</dbReference>
<accession>A0A6N8DHB7</accession>
<dbReference type="Proteomes" id="UP000439113">
    <property type="component" value="Unassembled WGS sequence"/>
</dbReference>
<dbReference type="CDD" id="cd03814">
    <property type="entry name" value="GT4-like"/>
    <property type="match status" value="1"/>
</dbReference>
<evidence type="ECO:0000259" key="2">
    <source>
        <dbReference type="Pfam" id="PF13439"/>
    </source>
</evidence>
<dbReference type="RefSeq" id="WP_155444322.1">
    <property type="nucleotide sequence ID" value="NZ_JAOQNR010000001.1"/>
</dbReference>
<evidence type="ECO:0000259" key="1">
    <source>
        <dbReference type="Pfam" id="PF00534"/>
    </source>
</evidence>
<gene>
    <name evidence="3" type="ORF">GJ654_01530</name>
</gene>
<evidence type="ECO:0000313" key="3">
    <source>
        <dbReference type="EMBL" id="MTV29669.1"/>
    </source>
</evidence>
<feature type="domain" description="Glycosyltransferase subfamily 4-like N-terminal" evidence="2">
    <location>
        <begin position="15"/>
        <end position="165"/>
    </location>
</feature>